<keyword evidence="2" id="KW-0028">Amino-acid biosynthesis</keyword>
<comment type="pathway">
    <text evidence="2">Amino-acid biosynthesis; L-methionine biosynthesis via salvage pathway; L-methionine from S-methyl-5-thio-alpha-D-ribose 1-phosphate: step 1/6.</text>
</comment>
<evidence type="ECO:0000256" key="1">
    <source>
        <dbReference type="ARBA" id="ARBA00023235"/>
    </source>
</evidence>
<dbReference type="InterPro" id="IPR042529">
    <property type="entry name" value="IF_2B-like_C"/>
</dbReference>
<dbReference type="NCBIfam" id="TIGR00524">
    <property type="entry name" value="eIF-2B_rel"/>
    <property type="match status" value="1"/>
</dbReference>
<dbReference type="InterPro" id="IPR027363">
    <property type="entry name" value="M1Pi_N"/>
</dbReference>
<comment type="similarity">
    <text evidence="2">Belongs to the EIF-2B alpha/beta/delta subunits family. MtnA subfamily.</text>
</comment>
<dbReference type="InterPro" id="IPR011559">
    <property type="entry name" value="Initiation_fac_2B_a/b/d"/>
</dbReference>
<name>A0A143PTL1_LUTPR</name>
<dbReference type="RefSeq" id="WP_110173044.1">
    <property type="nucleotide sequence ID" value="NZ_CP015136.1"/>
</dbReference>
<reference evidence="4" key="2">
    <citation type="submission" date="2016-04" db="EMBL/GenBank/DDBJ databases">
        <title>First Complete Genome Sequence of a Subdivision 6 Acidobacterium.</title>
        <authorList>
            <person name="Huang S."/>
            <person name="Vieira S."/>
            <person name="Bunk B."/>
            <person name="Riedel T."/>
            <person name="Sproeer C."/>
            <person name="Overmann J."/>
        </authorList>
    </citation>
    <scope>NUCLEOTIDE SEQUENCE [LARGE SCALE GENOMIC DNA]</scope>
    <source>
        <strain evidence="4">DSM 100886 HEG_-6_39</strain>
    </source>
</reference>
<dbReference type="HAMAP" id="MF_01678">
    <property type="entry name" value="Salvage_MtnA"/>
    <property type="match status" value="1"/>
</dbReference>
<organism evidence="3 4">
    <name type="scientific">Luteitalea pratensis</name>
    <dbReference type="NCBI Taxonomy" id="1855912"/>
    <lineage>
        <taxon>Bacteria</taxon>
        <taxon>Pseudomonadati</taxon>
        <taxon>Acidobacteriota</taxon>
        <taxon>Vicinamibacteria</taxon>
        <taxon>Vicinamibacterales</taxon>
        <taxon>Vicinamibacteraceae</taxon>
        <taxon>Luteitalea</taxon>
    </lineage>
</organism>
<dbReference type="NCBIfam" id="NF004326">
    <property type="entry name" value="PRK05720.1"/>
    <property type="match status" value="1"/>
</dbReference>
<feature type="site" description="Transition state stabilizer" evidence="2">
    <location>
        <position position="158"/>
    </location>
</feature>
<dbReference type="Gene3D" id="1.20.120.420">
    <property type="entry name" value="translation initiation factor eif-2b, domain 1"/>
    <property type="match status" value="1"/>
</dbReference>
<dbReference type="Proteomes" id="UP000076079">
    <property type="component" value="Chromosome"/>
</dbReference>
<dbReference type="PANTHER" id="PTHR43475">
    <property type="entry name" value="METHYLTHIORIBOSE-1-PHOSPHATE ISOMERASE"/>
    <property type="match status" value="1"/>
</dbReference>
<feature type="binding site" evidence="2">
    <location>
        <position position="197"/>
    </location>
    <ligand>
        <name>substrate</name>
    </ligand>
</feature>
<keyword evidence="4" id="KW-1185">Reference proteome</keyword>
<dbReference type="NCBIfam" id="TIGR00512">
    <property type="entry name" value="salvage_mtnA"/>
    <property type="match status" value="1"/>
</dbReference>
<dbReference type="EC" id="5.3.1.23" evidence="2"/>
<dbReference type="GO" id="GO:0046523">
    <property type="term" value="F:S-methyl-5-thioribose-1-phosphate isomerase activity"/>
    <property type="evidence" value="ECO:0007669"/>
    <property type="project" value="UniProtKB-UniRule"/>
</dbReference>
<dbReference type="FunFam" id="1.20.120.420:FF:000003">
    <property type="entry name" value="Methylthioribose-1-phosphate isomerase"/>
    <property type="match status" value="1"/>
</dbReference>
<feature type="active site" description="Proton donor" evidence="2">
    <location>
        <position position="238"/>
    </location>
</feature>
<feature type="binding site" evidence="2">
    <location>
        <begin position="45"/>
        <end position="47"/>
    </location>
    <ligand>
        <name>substrate</name>
    </ligand>
</feature>
<dbReference type="UniPathway" id="UPA00904">
    <property type="reaction ID" value="UER00874"/>
</dbReference>
<keyword evidence="1 2" id="KW-0413">Isomerase</keyword>
<dbReference type="Gene3D" id="3.40.50.10470">
    <property type="entry name" value="Translation initiation factor eif-2b, domain 2"/>
    <property type="match status" value="1"/>
</dbReference>
<dbReference type="SUPFAM" id="SSF100950">
    <property type="entry name" value="NagB/RpiA/CoA transferase-like"/>
    <property type="match status" value="1"/>
</dbReference>
<accession>A0A143PTL1</accession>
<dbReference type="FunFam" id="3.40.50.10470:FF:000006">
    <property type="entry name" value="Methylthioribose-1-phosphate isomerase"/>
    <property type="match status" value="1"/>
</dbReference>
<dbReference type="Pfam" id="PF01008">
    <property type="entry name" value="IF-2B"/>
    <property type="match status" value="1"/>
</dbReference>
<protein>
    <recommendedName>
        <fullName evidence="2">Methylthioribose-1-phosphate isomerase</fullName>
        <shortName evidence="2">M1Pi</shortName>
        <shortName evidence="2">MTR-1-P isomerase</shortName>
        <ecNumber evidence="2">5.3.1.23</ecNumber>
    </recommendedName>
    <alternativeName>
        <fullName evidence="2">S-methyl-5-thioribose-1-phosphate isomerase</fullName>
    </alternativeName>
</protein>
<comment type="function">
    <text evidence="2">Catalyzes the interconversion of methylthioribose-1-phosphate (MTR-1-P) into methylthioribulose-1-phosphate (MTRu-1-P).</text>
</comment>
<feature type="binding site" evidence="2">
    <location>
        <begin position="248"/>
        <end position="249"/>
    </location>
    <ligand>
        <name>substrate</name>
    </ligand>
</feature>
<sequence>MLPTIAWQDDAVVMVDQRKLPTREVYLTCTTPTEIARAIKTMVIRGAPAIGVTAAYGLALGVRRSKAAGTKQLTTEFLKDCDLLAATRPTAVNLFWAIDRMKHVFSEKVLAGASVEDLRQVMLAEAQAIHDEDVASCRAIGKFGGALVPEKAGILTHCNAGALATAGYGTALGVIRGAIEQGRTVSVFADETRPVLQGARLTAWELVRDGIDTTVISDNMAAVLMRQGRINFIVVGADRIAANGDAANKIGTYTVAVLAKEHGIPFYVAAPLSTIDMRTLDGDAIPIEERNRREVTHVGTTQIAPDQAKVYNPAFDVTPHRLIAGIITERGVARAPYTESLQALFDLSAVALAETGDAPVAAGAR</sequence>
<dbReference type="EMBL" id="CP015136">
    <property type="protein sequence ID" value="AMY11503.1"/>
    <property type="molecule type" value="Genomic_DNA"/>
</dbReference>
<dbReference type="AlphaFoldDB" id="A0A143PTL1"/>
<proteinExistence type="inferred from homology"/>
<keyword evidence="2" id="KW-0486">Methionine biosynthesis</keyword>
<gene>
    <name evidence="2 3" type="primary">mtnA</name>
    <name evidence="3" type="ORF">LuPra_04753</name>
</gene>
<dbReference type="GO" id="GO:0019509">
    <property type="term" value="P:L-methionine salvage from methylthioadenosine"/>
    <property type="evidence" value="ECO:0007669"/>
    <property type="project" value="UniProtKB-UniRule"/>
</dbReference>
<evidence type="ECO:0000313" key="3">
    <source>
        <dbReference type="EMBL" id="AMY11503.1"/>
    </source>
</evidence>
<feature type="binding site" evidence="2">
    <location>
        <position position="88"/>
    </location>
    <ligand>
        <name>substrate</name>
    </ligand>
</feature>
<dbReference type="PANTHER" id="PTHR43475:SF1">
    <property type="entry name" value="METHYLTHIORIBOSE-1-PHOSPHATE ISOMERASE"/>
    <property type="match status" value="1"/>
</dbReference>
<dbReference type="InterPro" id="IPR005251">
    <property type="entry name" value="IF-M1Pi"/>
</dbReference>
<dbReference type="InterPro" id="IPR000649">
    <property type="entry name" value="IF-2B-related"/>
</dbReference>
<dbReference type="InterPro" id="IPR037171">
    <property type="entry name" value="NagB/RpiA_transferase-like"/>
</dbReference>
<dbReference type="KEGG" id="abac:LuPra_04753"/>
<comment type="catalytic activity">
    <reaction evidence="2">
        <text>5-(methylsulfanyl)-alpha-D-ribose 1-phosphate = 5-(methylsulfanyl)-D-ribulose 1-phosphate</text>
        <dbReference type="Rhea" id="RHEA:19989"/>
        <dbReference type="ChEBI" id="CHEBI:58533"/>
        <dbReference type="ChEBI" id="CHEBI:58548"/>
        <dbReference type="EC" id="5.3.1.23"/>
    </reaction>
</comment>
<evidence type="ECO:0000256" key="2">
    <source>
        <dbReference type="HAMAP-Rule" id="MF_01678"/>
    </source>
</evidence>
<reference evidence="3 4" key="1">
    <citation type="journal article" date="2016" name="Genome Announc.">
        <title>First Complete Genome Sequence of a Subdivision 6 Acidobacterium Strain.</title>
        <authorList>
            <person name="Huang S."/>
            <person name="Vieira S."/>
            <person name="Bunk B."/>
            <person name="Riedel T."/>
            <person name="Sproer C."/>
            <person name="Overmann J."/>
        </authorList>
    </citation>
    <scope>NUCLEOTIDE SEQUENCE [LARGE SCALE GENOMIC DNA]</scope>
    <source>
        <strain evidence="4">DSM 100886 HEG_-6_39</strain>
    </source>
</reference>
<dbReference type="OrthoDB" id="9803436at2"/>
<evidence type="ECO:0000313" key="4">
    <source>
        <dbReference type="Proteomes" id="UP000076079"/>
    </source>
</evidence>
<dbReference type="PATRIC" id="fig|1813736.3.peg.5011"/>
<dbReference type="STRING" id="1855912.LuPra_04753"/>